<evidence type="ECO:0000313" key="1">
    <source>
        <dbReference type="EMBL" id="PPQ28859.1"/>
    </source>
</evidence>
<gene>
    <name evidence="1" type="ORF">CCS01_23040</name>
</gene>
<dbReference type="Proteomes" id="UP000239724">
    <property type="component" value="Unassembled WGS sequence"/>
</dbReference>
<proteinExistence type="predicted"/>
<evidence type="ECO:0008006" key="3">
    <source>
        <dbReference type="Google" id="ProtNLM"/>
    </source>
</evidence>
<comment type="caution">
    <text evidence="1">The sequence shown here is derived from an EMBL/GenBank/DDBJ whole genome shotgun (WGS) entry which is preliminary data.</text>
</comment>
<reference evidence="1 2" key="1">
    <citation type="journal article" date="2018" name="Arch. Microbiol.">
        <title>New insights into the metabolic potential of the phototrophic purple bacterium Rhodopila globiformis DSM 161(T) from its draft genome sequence and evidence for a vanadium-dependent nitrogenase.</title>
        <authorList>
            <person name="Imhoff J.F."/>
            <person name="Rahn T."/>
            <person name="Kunzel S."/>
            <person name="Neulinger S.C."/>
        </authorList>
    </citation>
    <scope>NUCLEOTIDE SEQUENCE [LARGE SCALE GENOMIC DNA]</scope>
    <source>
        <strain evidence="1 2">DSM 161</strain>
    </source>
</reference>
<accession>A0A2S6N2M6</accession>
<sequence length="115" mass="12709">MTADWRRGHAARFELAVWRGGILCALVLGRPSPRATHMSLHDLEDNPAPDYPLRRKVAAVVVTALDVYATALGKHDLRLVDPLPALIPFYCSPDMGFELVTPHGEAPCSRRSIRP</sequence>
<organism evidence="1 2">
    <name type="scientific">Rhodopila globiformis</name>
    <name type="common">Rhodopseudomonas globiformis</name>
    <dbReference type="NCBI Taxonomy" id="1071"/>
    <lineage>
        <taxon>Bacteria</taxon>
        <taxon>Pseudomonadati</taxon>
        <taxon>Pseudomonadota</taxon>
        <taxon>Alphaproteobacteria</taxon>
        <taxon>Acetobacterales</taxon>
        <taxon>Acetobacteraceae</taxon>
        <taxon>Rhodopila</taxon>
    </lineage>
</organism>
<name>A0A2S6N2M6_RHOGL</name>
<protein>
    <recommendedName>
        <fullName evidence="3">N-acetyltransferase domain-containing protein</fullName>
    </recommendedName>
</protein>
<evidence type="ECO:0000313" key="2">
    <source>
        <dbReference type="Proteomes" id="UP000239724"/>
    </source>
</evidence>
<dbReference type="EMBL" id="NHRY01000236">
    <property type="protein sequence ID" value="PPQ28859.1"/>
    <property type="molecule type" value="Genomic_DNA"/>
</dbReference>
<keyword evidence="2" id="KW-1185">Reference proteome</keyword>
<dbReference type="AlphaFoldDB" id="A0A2S6N2M6"/>